<feature type="domain" description="DNA/RNA-binding protein Kin17 WH-like" evidence="7">
    <location>
        <begin position="52"/>
        <end position="176"/>
    </location>
</feature>
<organism evidence="8 9">
    <name type="scientific">Bursaphelenchus okinawaensis</name>
    <dbReference type="NCBI Taxonomy" id="465554"/>
    <lineage>
        <taxon>Eukaryota</taxon>
        <taxon>Metazoa</taxon>
        <taxon>Ecdysozoa</taxon>
        <taxon>Nematoda</taxon>
        <taxon>Chromadorea</taxon>
        <taxon>Rhabditida</taxon>
        <taxon>Tylenchina</taxon>
        <taxon>Tylenchomorpha</taxon>
        <taxon>Aphelenchoidea</taxon>
        <taxon>Aphelenchoididae</taxon>
        <taxon>Bursaphelenchus</taxon>
    </lineage>
</organism>
<dbReference type="OrthoDB" id="10266249at2759"/>
<dbReference type="EMBL" id="CAJFDH010000006">
    <property type="protein sequence ID" value="CAD5229294.1"/>
    <property type="molecule type" value="Genomic_DNA"/>
</dbReference>
<keyword evidence="9" id="KW-1185">Reference proteome</keyword>
<dbReference type="EMBL" id="CAJFCW020000006">
    <property type="protein sequence ID" value="CAG9126273.1"/>
    <property type="molecule type" value="Genomic_DNA"/>
</dbReference>
<dbReference type="SMART" id="SM01253">
    <property type="entry name" value="Kin17_mid"/>
    <property type="match status" value="1"/>
</dbReference>
<evidence type="ECO:0000259" key="7">
    <source>
        <dbReference type="SMART" id="SM01253"/>
    </source>
</evidence>
<dbReference type="GO" id="GO:0005634">
    <property type="term" value="C:nucleus"/>
    <property type="evidence" value="ECO:0007669"/>
    <property type="project" value="TreeGrafter"/>
</dbReference>
<evidence type="ECO:0000256" key="1">
    <source>
        <dbReference type="ARBA" id="ARBA00008517"/>
    </source>
</evidence>
<sequence>MGKAEKGSIKALANKAKSKGLQKLKWFCQMCQKQCRDQNGFKCHLTSEAHQRQLLLFAENQTSYLKQFSKEFESNFLHILKNTFGGKRVRANDVYQDLIKDKGHIHMNSTVWHTLTGFIHHLQESGKCRIDETEKGWFVQLIDQEEEMRKEKTLRRAKQEKTDDERMEDLLQRQMERAMETANEELLNQLEPEELVRDEDAKPIVFNFKATTSESSFKVTEETVKVKKEGVKKEKVEEKPALDVKRKDYGGSSRDRKPQSSKRSALDELKMEEERFKEKKNRKDHWLHKGIVVKIVTKKLGSEYYESKGVVTRVKDTYGAVIELDDTGDEVILDQKYLETVIPKVGRDMMIVNGAYRGEIAVLEEILTRDYSVKLRIKQGTRNGRSVTVPYEDASKYVQ</sequence>
<dbReference type="Gene3D" id="1.10.10.2030">
    <property type="entry name" value="DNA/RNA-binding protein Kin17, conserved domain"/>
    <property type="match status" value="1"/>
</dbReference>
<feature type="coiled-coil region" evidence="5">
    <location>
        <begin position="142"/>
        <end position="174"/>
    </location>
</feature>
<evidence type="ECO:0000256" key="3">
    <source>
        <dbReference type="ARBA" id="ARBA00022771"/>
    </source>
</evidence>
<keyword evidence="2" id="KW-0479">Metal-binding</keyword>
<dbReference type="AlphaFoldDB" id="A0A811LI87"/>
<dbReference type="InterPro" id="IPR014722">
    <property type="entry name" value="Rib_uL2_dom2"/>
</dbReference>
<dbReference type="Proteomes" id="UP000614601">
    <property type="component" value="Unassembled WGS sequence"/>
</dbReference>
<dbReference type="GO" id="GO:0003690">
    <property type="term" value="F:double-stranded DNA binding"/>
    <property type="evidence" value="ECO:0007669"/>
    <property type="project" value="TreeGrafter"/>
</dbReference>
<dbReference type="InterPro" id="IPR037321">
    <property type="entry name" value="KIN17-like"/>
</dbReference>
<dbReference type="Gene3D" id="2.30.30.140">
    <property type="match status" value="1"/>
</dbReference>
<feature type="region of interest" description="Disordered" evidence="6">
    <location>
        <begin position="228"/>
        <end position="268"/>
    </location>
</feature>
<dbReference type="Pfam" id="PF25095">
    <property type="entry name" value="C2H2-zf_KIN17"/>
    <property type="match status" value="1"/>
</dbReference>
<dbReference type="InterPro" id="IPR041995">
    <property type="entry name" value="KOW_KIN17"/>
</dbReference>
<dbReference type="Pfam" id="PF18131">
    <property type="entry name" value="KN17_SH3"/>
    <property type="match status" value="1"/>
</dbReference>
<evidence type="ECO:0000256" key="6">
    <source>
        <dbReference type="SAM" id="MobiDB-lite"/>
    </source>
</evidence>
<name>A0A811LI87_9BILA</name>
<dbReference type="PANTHER" id="PTHR12805">
    <property type="entry name" value="KIN17 KIN, ANTIGENIC DETERMINANT OF RECA PROTEIN HOMOLOG"/>
    <property type="match status" value="1"/>
</dbReference>
<dbReference type="GO" id="GO:0008270">
    <property type="term" value="F:zinc ion binding"/>
    <property type="evidence" value="ECO:0007669"/>
    <property type="project" value="UniProtKB-KW"/>
</dbReference>
<comment type="caution">
    <text evidence="8">The sequence shown here is derived from an EMBL/GenBank/DDBJ whole genome shotgun (WGS) entry which is preliminary data.</text>
</comment>
<dbReference type="InterPro" id="IPR019447">
    <property type="entry name" value="DNA/RNA-bd_Kin17_WH-like_dom"/>
</dbReference>
<keyword evidence="3" id="KW-0863">Zinc-finger</keyword>
<accession>A0A811LI87</accession>
<dbReference type="Gene3D" id="2.30.30.30">
    <property type="match status" value="1"/>
</dbReference>
<evidence type="ECO:0000256" key="4">
    <source>
        <dbReference type="ARBA" id="ARBA00022833"/>
    </source>
</evidence>
<proteinExistence type="inferred from homology"/>
<dbReference type="SUPFAM" id="SSF57667">
    <property type="entry name" value="beta-beta-alpha zinc fingers"/>
    <property type="match status" value="1"/>
</dbReference>
<dbReference type="CDD" id="cd13155">
    <property type="entry name" value="KOW_KIN17"/>
    <property type="match status" value="1"/>
</dbReference>
<reference evidence="8" key="1">
    <citation type="submission" date="2020-09" db="EMBL/GenBank/DDBJ databases">
        <authorList>
            <person name="Kikuchi T."/>
        </authorList>
    </citation>
    <scope>NUCLEOTIDE SEQUENCE</scope>
    <source>
        <strain evidence="8">SH1</strain>
    </source>
</reference>
<dbReference type="Proteomes" id="UP000783686">
    <property type="component" value="Unassembled WGS sequence"/>
</dbReference>
<dbReference type="InterPro" id="IPR056767">
    <property type="entry name" value="C2H2-Znf_KIN17"/>
</dbReference>
<dbReference type="Pfam" id="PF25092">
    <property type="entry name" value="SH3_KIN17_C"/>
    <property type="match status" value="1"/>
</dbReference>
<dbReference type="PANTHER" id="PTHR12805:SF0">
    <property type="entry name" value="DNA_RNA-BINDING PROTEIN KIN17"/>
    <property type="match status" value="1"/>
</dbReference>
<dbReference type="InterPro" id="IPR038254">
    <property type="entry name" value="KIN17_WH-like_sf"/>
</dbReference>
<protein>
    <recommendedName>
        <fullName evidence="7">DNA/RNA-binding protein Kin17 WH-like domain-containing protein</fullName>
    </recommendedName>
</protein>
<evidence type="ECO:0000256" key="5">
    <source>
        <dbReference type="SAM" id="Coils"/>
    </source>
</evidence>
<dbReference type="FunFam" id="2.30.30.30:FF:000021">
    <property type="entry name" value="DNA/RNA-binding protein KIN17, putative"/>
    <property type="match status" value="1"/>
</dbReference>
<keyword evidence="4" id="KW-0862">Zinc</keyword>
<keyword evidence="5" id="KW-0175">Coiled coil</keyword>
<dbReference type="GO" id="GO:0006974">
    <property type="term" value="P:DNA damage response"/>
    <property type="evidence" value="ECO:0007669"/>
    <property type="project" value="TreeGrafter"/>
</dbReference>
<dbReference type="InterPro" id="IPR041330">
    <property type="entry name" value="KN17_SH3"/>
</dbReference>
<dbReference type="GO" id="GO:0006260">
    <property type="term" value="P:DNA replication"/>
    <property type="evidence" value="ECO:0007669"/>
    <property type="project" value="TreeGrafter"/>
</dbReference>
<dbReference type="InterPro" id="IPR036236">
    <property type="entry name" value="Znf_C2H2_sf"/>
</dbReference>
<gene>
    <name evidence="8" type="ORF">BOKJ2_LOCUS13353</name>
</gene>
<evidence type="ECO:0000313" key="9">
    <source>
        <dbReference type="Proteomes" id="UP000614601"/>
    </source>
</evidence>
<dbReference type="Pfam" id="PF10357">
    <property type="entry name" value="WH_KIN17"/>
    <property type="match status" value="1"/>
</dbReference>
<evidence type="ECO:0000313" key="8">
    <source>
        <dbReference type="EMBL" id="CAD5229294.1"/>
    </source>
</evidence>
<comment type="similarity">
    <text evidence="1">Belongs to the KIN17 family.</text>
</comment>
<dbReference type="FunFam" id="1.10.10.2030:FF:000001">
    <property type="entry name" value="DNA/RNA-binding protein KIN17, putative"/>
    <property type="match status" value="1"/>
</dbReference>
<evidence type="ECO:0000256" key="2">
    <source>
        <dbReference type="ARBA" id="ARBA00022723"/>
    </source>
</evidence>